<dbReference type="InterPro" id="IPR046342">
    <property type="entry name" value="CBS_dom_sf"/>
</dbReference>
<feature type="domain" description="PB1" evidence="5">
    <location>
        <begin position="513"/>
        <end position="605"/>
    </location>
</feature>
<feature type="domain" description="CBS" evidence="4">
    <location>
        <begin position="277"/>
        <end position="337"/>
    </location>
</feature>
<dbReference type="CDD" id="cd17782">
    <property type="entry name" value="CBS_pair_MUG70_2"/>
    <property type="match status" value="1"/>
</dbReference>
<gene>
    <name evidence="6" type="ORF">Amon01_000533700</name>
</gene>
<dbReference type="PROSITE" id="PS51371">
    <property type="entry name" value="CBS"/>
    <property type="match status" value="4"/>
</dbReference>
<dbReference type="OrthoDB" id="418595at2759"/>
<feature type="region of interest" description="Disordered" evidence="3">
    <location>
        <begin position="1"/>
        <end position="102"/>
    </location>
</feature>
<dbReference type="InterPro" id="IPR053793">
    <property type="entry name" value="PB1-like"/>
</dbReference>
<dbReference type="SUPFAM" id="SSF54631">
    <property type="entry name" value="CBS-domain pair"/>
    <property type="match status" value="2"/>
</dbReference>
<dbReference type="PANTHER" id="PTHR48108">
    <property type="entry name" value="CBS DOMAIN-CONTAINING PROTEIN CBSX2, CHLOROPLASTIC"/>
    <property type="match status" value="1"/>
</dbReference>
<proteinExistence type="predicted"/>
<evidence type="ECO:0000256" key="1">
    <source>
        <dbReference type="ARBA" id="ARBA00022737"/>
    </source>
</evidence>
<dbReference type="InterPro" id="IPR000644">
    <property type="entry name" value="CBS_dom"/>
</dbReference>
<dbReference type="InterPro" id="IPR000270">
    <property type="entry name" value="PB1_dom"/>
</dbReference>
<dbReference type="Pfam" id="PF00564">
    <property type="entry name" value="PB1"/>
    <property type="match status" value="1"/>
</dbReference>
<keyword evidence="1" id="KW-0677">Repeat</keyword>
<comment type="caution">
    <text evidence="6">The sequence shown here is derived from an EMBL/GenBank/DDBJ whole genome shotgun (WGS) entry which is preliminary data.</text>
</comment>
<accession>A0A9W6Z029</accession>
<dbReference type="SMART" id="SM00116">
    <property type="entry name" value="CBS"/>
    <property type="match status" value="4"/>
</dbReference>
<evidence type="ECO:0000256" key="2">
    <source>
        <dbReference type="PROSITE-ProRule" id="PRU00703"/>
    </source>
</evidence>
<reference evidence="6" key="1">
    <citation type="submission" date="2023-04" db="EMBL/GenBank/DDBJ databases">
        <title>Ambrosiozyma monospora NBRC 1965.</title>
        <authorList>
            <person name="Ichikawa N."/>
            <person name="Sato H."/>
            <person name="Tonouchi N."/>
        </authorList>
    </citation>
    <scope>NUCLEOTIDE SEQUENCE</scope>
    <source>
        <strain evidence="6">NBRC 1965</strain>
    </source>
</reference>
<dbReference type="SMART" id="SM00666">
    <property type="entry name" value="PB1"/>
    <property type="match status" value="1"/>
</dbReference>
<dbReference type="SUPFAM" id="SSF54277">
    <property type="entry name" value="CAD &amp; PB1 domains"/>
    <property type="match status" value="1"/>
</dbReference>
<feature type="domain" description="CBS" evidence="4">
    <location>
        <begin position="346"/>
        <end position="403"/>
    </location>
</feature>
<feature type="compositionally biased region" description="Polar residues" evidence="3">
    <location>
        <begin position="75"/>
        <end position="85"/>
    </location>
</feature>
<dbReference type="Gene3D" id="3.10.20.90">
    <property type="entry name" value="Phosphatidylinositol 3-kinase Catalytic Subunit, Chain A, domain 1"/>
    <property type="match status" value="1"/>
</dbReference>
<feature type="domain" description="CBS" evidence="4">
    <location>
        <begin position="104"/>
        <end position="163"/>
    </location>
</feature>
<evidence type="ECO:0000313" key="6">
    <source>
        <dbReference type="EMBL" id="GMG39424.1"/>
    </source>
</evidence>
<feature type="compositionally biased region" description="Low complexity" evidence="3">
    <location>
        <begin position="31"/>
        <end position="48"/>
    </location>
</feature>
<dbReference type="AlphaFoldDB" id="A0A9W6Z029"/>
<feature type="compositionally biased region" description="Polar residues" evidence="3">
    <location>
        <begin position="1"/>
        <end position="30"/>
    </location>
</feature>
<dbReference type="PANTHER" id="PTHR48108:SF26">
    <property type="entry name" value="CBS DOMAIN-CONTAINING PROTEIN DDB_G0289609"/>
    <property type="match status" value="1"/>
</dbReference>
<evidence type="ECO:0000313" key="7">
    <source>
        <dbReference type="Proteomes" id="UP001165063"/>
    </source>
</evidence>
<keyword evidence="7" id="KW-1185">Reference proteome</keyword>
<evidence type="ECO:0000259" key="5">
    <source>
        <dbReference type="PROSITE" id="PS51745"/>
    </source>
</evidence>
<dbReference type="CDD" id="cd17781">
    <property type="entry name" value="CBS_pair_MUG70_1"/>
    <property type="match status" value="1"/>
</dbReference>
<sequence length="657" mass="71883">MSDTLLRTPRAKSSLSNPTTSGISSGATANLNSTSSLSIPSLDPSLLESTRKRQSKKDDQIRRKIEHGLKKKNSTIHNFSIGSPTKRNKRSNSHKHEQGTVMSLKPSEPVICKPFSTVYEAAQLMSVTKVNCVLVVNEDDELAGIFTAKDLAFRVVGGNLNANQCTIDQIMTPSPMCAKTSTMASDALALMVSKGFRHLPVIDDDSQIVGVLDITKCYNEAMTKLERMYESSKKLYDAMEGVNAEIGNASQPVHVVKYFENLKSLLSGPTLSSVLDDRTLPVYCDIKTNVFDAANLMRENKTTAVLVKDNTSGTESVAGIFTSKDIVLRVIATGLEPKSCSVVRVMTPKPSFGSTEDSIHHALRQMFEGRYLNLPVTDPESRDIVGIVDVLKLTHHTLNQIQTMQTMNTSGQGSENGSLEEKEGPAWNRFWTSMGGDNDTGSITGSHVDHSGHEVSDLMPYQLSSPDMVKPSDSISYVGLPDALNTNVSINNSKLSLPNNTSINTFQCDYDEPCFFKFKSPLGRSHRISLKPNDGLSNLKKLVELKLTPIEISMLTADHSVPFAISYIDDEHDVVSIGSDQDLKDCVHLMRFTQKNKVDLYVHNPDEKIEEQAKKIVPAGAGSDGSSKDLIHELILPGSITLLAATIITVFALSKHH</sequence>
<dbReference type="PROSITE" id="PS51745">
    <property type="entry name" value="PB1"/>
    <property type="match status" value="1"/>
</dbReference>
<evidence type="ECO:0000259" key="4">
    <source>
        <dbReference type="PROSITE" id="PS51371"/>
    </source>
</evidence>
<keyword evidence="2" id="KW-0129">CBS domain</keyword>
<name>A0A9W6Z029_AMBMO</name>
<feature type="domain" description="CBS" evidence="4">
    <location>
        <begin position="171"/>
        <end position="227"/>
    </location>
</feature>
<dbReference type="Gene3D" id="3.10.580.10">
    <property type="entry name" value="CBS-domain"/>
    <property type="match status" value="2"/>
</dbReference>
<organism evidence="6 7">
    <name type="scientific">Ambrosiozyma monospora</name>
    <name type="common">Yeast</name>
    <name type="synonym">Endomycopsis monosporus</name>
    <dbReference type="NCBI Taxonomy" id="43982"/>
    <lineage>
        <taxon>Eukaryota</taxon>
        <taxon>Fungi</taxon>
        <taxon>Dikarya</taxon>
        <taxon>Ascomycota</taxon>
        <taxon>Saccharomycotina</taxon>
        <taxon>Pichiomycetes</taxon>
        <taxon>Pichiales</taxon>
        <taxon>Pichiaceae</taxon>
        <taxon>Ambrosiozyma</taxon>
    </lineage>
</organism>
<evidence type="ECO:0000256" key="3">
    <source>
        <dbReference type="SAM" id="MobiDB-lite"/>
    </source>
</evidence>
<protein>
    <submittedName>
        <fullName evidence="6">Unnamed protein product</fullName>
    </submittedName>
</protein>
<dbReference type="Pfam" id="PF00571">
    <property type="entry name" value="CBS"/>
    <property type="match status" value="3"/>
</dbReference>
<dbReference type="InterPro" id="IPR051462">
    <property type="entry name" value="CBS_domain-containing"/>
</dbReference>
<dbReference type="EMBL" id="BSXU01002904">
    <property type="protein sequence ID" value="GMG39424.1"/>
    <property type="molecule type" value="Genomic_DNA"/>
</dbReference>
<dbReference type="Proteomes" id="UP001165063">
    <property type="component" value="Unassembled WGS sequence"/>
</dbReference>
<feature type="compositionally biased region" description="Basic and acidic residues" evidence="3">
    <location>
        <begin position="56"/>
        <end position="68"/>
    </location>
</feature>